<dbReference type="GeneID" id="3864291"/>
<dbReference type="eggNOG" id="ENOG502TMWD">
    <property type="taxonomic scope" value="Eukaryota"/>
</dbReference>
<dbReference type="OMA" id="APEINKM"/>
<protein>
    <submittedName>
        <fullName evidence="2">Uncharacterized protein</fullName>
    </submittedName>
</protein>
<organism evidence="2 3">
    <name type="scientific">Theileria annulata</name>
    <dbReference type="NCBI Taxonomy" id="5874"/>
    <lineage>
        <taxon>Eukaryota</taxon>
        <taxon>Sar</taxon>
        <taxon>Alveolata</taxon>
        <taxon>Apicomplexa</taxon>
        <taxon>Aconoidasida</taxon>
        <taxon>Piroplasmida</taxon>
        <taxon>Theileriidae</taxon>
        <taxon>Theileria</taxon>
    </lineage>
</organism>
<dbReference type="OrthoDB" id="365080at2759"/>
<dbReference type="AlphaFoldDB" id="Q4UI28"/>
<feature type="coiled-coil region" evidence="1">
    <location>
        <begin position="132"/>
        <end position="166"/>
    </location>
</feature>
<gene>
    <name evidence="2" type="ORF">TA05940</name>
</gene>
<evidence type="ECO:0000256" key="1">
    <source>
        <dbReference type="SAM" id="Coils"/>
    </source>
</evidence>
<dbReference type="STRING" id="5874.Q4UI28"/>
<keyword evidence="3" id="KW-1185">Reference proteome</keyword>
<dbReference type="VEuPathDB" id="PiroplasmaDB:TA05940"/>
<dbReference type="Proteomes" id="UP000001950">
    <property type="component" value="Chromosome 1"/>
</dbReference>
<evidence type="ECO:0000313" key="2">
    <source>
        <dbReference type="EMBL" id="CAI73261.1"/>
    </source>
</evidence>
<evidence type="ECO:0000313" key="3">
    <source>
        <dbReference type="Proteomes" id="UP000001950"/>
    </source>
</evidence>
<accession>Q4UI28</accession>
<name>Q4UI28_THEAN</name>
<dbReference type="EMBL" id="CR940347">
    <property type="protein sequence ID" value="CAI73261.1"/>
    <property type="molecule type" value="Genomic_DNA"/>
</dbReference>
<dbReference type="KEGG" id="tan:TA05940"/>
<sequence>MLDHLNNSLTPNLHGEITLDKVAHVKDETVRFLEKRSFDLVSFTYSYEPERAPEINKMLEDDLDNLLLNSHRQLAYHRLYGDNKTNVAQYNSNLRRLEILAKEVESCYDRFQAVKKNNPDPTKVAIIHIFGVDDLEKRVQQSLNQLEILKKTFDNLQENCKSLLENSLHLRRMV</sequence>
<dbReference type="InParanoid" id="Q4UI28"/>
<proteinExistence type="predicted"/>
<keyword evidence="1" id="KW-0175">Coiled coil</keyword>
<reference evidence="2 3" key="1">
    <citation type="journal article" date="2005" name="Science">
        <title>Genome of the host-cell transforming parasite Theileria annulata compared with T. parva.</title>
        <authorList>
            <person name="Pain A."/>
            <person name="Renauld H."/>
            <person name="Berriman M."/>
            <person name="Murphy L."/>
            <person name="Yeats C.A."/>
            <person name="Weir W."/>
            <person name="Kerhornou A."/>
            <person name="Aslett M."/>
            <person name="Bishop R."/>
            <person name="Bouchier C."/>
            <person name="Cochet M."/>
            <person name="Coulson R.M.R."/>
            <person name="Cronin A."/>
            <person name="de Villiers E.P."/>
            <person name="Fraser A."/>
            <person name="Fosker N."/>
            <person name="Gardner M."/>
            <person name="Goble A."/>
            <person name="Griffiths-Jones S."/>
            <person name="Harris D.E."/>
            <person name="Katzer F."/>
            <person name="Larke N."/>
            <person name="Lord A."/>
            <person name="Maser P."/>
            <person name="McKellar S."/>
            <person name="Mooney P."/>
            <person name="Morton F."/>
            <person name="Nene V."/>
            <person name="O'Neil S."/>
            <person name="Price C."/>
            <person name="Quail M.A."/>
            <person name="Rabbinowitsch E."/>
            <person name="Rawlings N.D."/>
            <person name="Rutter S."/>
            <person name="Saunders D."/>
            <person name="Seeger K."/>
            <person name="Shah T."/>
            <person name="Squares R."/>
            <person name="Squares S."/>
            <person name="Tivey A."/>
            <person name="Walker A.R."/>
            <person name="Woodward J."/>
            <person name="Dobbelaere D.A.E."/>
            <person name="Langsley G."/>
            <person name="Rajandream M.A."/>
            <person name="McKeever D."/>
            <person name="Shiels B."/>
            <person name="Tait A."/>
            <person name="Barrell B.G."/>
            <person name="Hall N."/>
        </authorList>
    </citation>
    <scope>NUCLEOTIDE SEQUENCE [LARGE SCALE GENOMIC DNA]</scope>
    <source>
        <strain evidence="3">Ankara</strain>
    </source>
</reference>
<dbReference type="RefSeq" id="XP_953938.1">
    <property type="nucleotide sequence ID" value="XM_948845.1"/>
</dbReference>